<gene>
    <name evidence="1" type="ORF">PAXRUDRAFT_113253</name>
</gene>
<protein>
    <recommendedName>
        <fullName evidence="3">Condensation domain-containing protein</fullName>
    </recommendedName>
</protein>
<dbReference type="EMBL" id="KN824971">
    <property type="protein sequence ID" value="KIK96744.1"/>
    <property type="molecule type" value="Genomic_DNA"/>
</dbReference>
<accession>A0A0D0E5Q2</accession>
<sequence>SQIELTNTAVPVDIDCQPDTNSDSFLQGDWVIQDNLSPLLSQQPIGANLVNGGAPLLRFKLTLFNGETCIGVSWHHILGDAISLSRFMHMLSQFYQGLSPESRSPTFKKHVFSRPSESIMADFHP</sequence>
<dbReference type="Pfam" id="PF02458">
    <property type="entry name" value="Transferase"/>
    <property type="match status" value="1"/>
</dbReference>
<proteinExistence type="predicted"/>
<dbReference type="InParanoid" id="A0A0D0E5Q2"/>
<evidence type="ECO:0000313" key="1">
    <source>
        <dbReference type="EMBL" id="KIK96744.1"/>
    </source>
</evidence>
<evidence type="ECO:0000313" key="2">
    <source>
        <dbReference type="Proteomes" id="UP000054538"/>
    </source>
</evidence>
<dbReference type="OrthoDB" id="1862401at2759"/>
<dbReference type="Gene3D" id="3.30.559.10">
    <property type="entry name" value="Chloramphenicol acetyltransferase-like domain"/>
    <property type="match status" value="1"/>
</dbReference>
<dbReference type="Proteomes" id="UP000054538">
    <property type="component" value="Unassembled WGS sequence"/>
</dbReference>
<dbReference type="HOGENOM" id="CLU_163075_0_0_1"/>
<feature type="non-terminal residue" evidence="1">
    <location>
        <position position="1"/>
    </location>
</feature>
<dbReference type="AlphaFoldDB" id="A0A0D0E5Q2"/>
<name>A0A0D0E5Q2_9AGAM</name>
<keyword evidence="2" id="KW-1185">Reference proteome</keyword>
<feature type="non-terminal residue" evidence="1">
    <location>
        <position position="125"/>
    </location>
</feature>
<evidence type="ECO:0008006" key="3">
    <source>
        <dbReference type="Google" id="ProtNLM"/>
    </source>
</evidence>
<organism evidence="1 2">
    <name type="scientific">Paxillus rubicundulus Ve08.2h10</name>
    <dbReference type="NCBI Taxonomy" id="930991"/>
    <lineage>
        <taxon>Eukaryota</taxon>
        <taxon>Fungi</taxon>
        <taxon>Dikarya</taxon>
        <taxon>Basidiomycota</taxon>
        <taxon>Agaricomycotina</taxon>
        <taxon>Agaricomycetes</taxon>
        <taxon>Agaricomycetidae</taxon>
        <taxon>Boletales</taxon>
        <taxon>Paxilineae</taxon>
        <taxon>Paxillaceae</taxon>
        <taxon>Paxillus</taxon>
    </lineage>
</organism>
<dbReference type="SUPFAM" id="SSF52777">
    <property type="entry name" value="CoA-dependent acyltransferases"/>
    <property type="match status" value="1"/>
</dbReference>
<reference evidence="1 2" key="1">
    <citation type="submission" date="2014-04" db="EMBL/GenBank/DDBJ databases">
        <authorList>
            <consortium name="DOE Joint Genome Institute"/>
            <person name="Kuo A."/>
            <person name="Kohler A."/>
            <person name="Jargeat P."/>
            <person name="Nagy L.G."/>
            <person name="Floudas D."/>
            <person name="Copeland A."/>
            <person name="Barry K.W."/>
            <person name="Cichocki N."/>
            <person name="Veneault-Fourrey C."/>
            <person name="LaButti K."/>
            <person name="Lindquist E.A."/>
            <person name="Lipzen A."/>
            <person name="Lundell T."/>
            <person name="Morin E."/>
            <person name="Murat C."/>
            <person name="Sun H."/>
            <person name="Tunlid A."/>
            <person name="Henrissat B."/>
            <person name="Grigoriev I.V."/>
            <person name="Hibbett D.S."/>
            <person name="Martin F."/>
            <person name="Nordberg H.P."/>
            <person name="Cantor M.N."/>
            <person name="Hua S.X."/>
        </authorList>
    </citation>
    <scope>NUCLEOTIDE SEQUENCE [LARGE SCALE GENOMIC DNA]</scope>
    <source>
        <strain evidence="1 2">Ve08.2h10</strain>
    </source>
</reference>
<reference evidence="2" key="2">
    <citation type="submission" date="2015-01" db="EMBL/GenBank/DDBJ databases">
        <title>Evolutionary Origins and Diversification of the Mycorrhizal Mutualists.</title>
        <authorList>
            <consortium name="DOE Joint Genome Institute"/>
            <consortium name="Mycorrhizal Genomics Consortium"/>
            <person name="Kohler A."/>
            <person name="Kuo A."/>
            <person name="Nagy L.G."/>
            <person name="Floudas D."/>
            <person name="Copeland A."/>
            <person name="Barry K.W."/>
            <person name="Cichocki N."/>
            <person name="Veneault-Fourrey C."/>
            <person name="LaButti K."/>
            <person name="Lindquist E.A."/>
            <person name="Lipzen A."/>
            <person name="Lundell T."/>
            <person name="Morin E."/>
            <person name="Murat C."/>
            <person name="Riley R."/>
            <person name="Ohm R."/>
            <person name="Sun H."/>
            <person name="Tunlid A."/>
            <person name="Henrissat B."/>
            <person name="Grigoriev I.V."/>
            <person name="Hibbett D.S."/>
            <person name="Martin F."/>
        </authorList>
    </citation>
    <scope>NUCLEOTIDE SEQUENCE [LARGE SCALE GENOMIC DNA]</scope>
    <source>
        <strain evidence="2">Ve08.2h10</strain>
    </source>
</reference>
<dbReference type="InterPro" id="IPR023213">
    <property type="entry name" value="CAT-like_dom_sf"/>
</dbReference>